<comment type="caution">
    <text evidence="2">The sequence shown here is derived from an EMBL/GenBank/DDBJ whole genome shotgun (WGS) entry which is preliminary data.</text>
</comment>
<accession>A0A1Y1SI14</accession>
<dbReference type="STRING" id="1317117.ATO7_04155"/>
<dbReference type="Proteomes" id="UP000192342">
    <property type="component" value="Unassembled WGS sequence"/>
</dbReference>
<keyword evidence="3" id="KW-1185">Reference proteome</keyword>
<dbReference type="AlphaFoldDB" id="A0A1Y1SI14"/>
<reference evidence="2 3" key="1">
    <citation type="submission" date="2013-04" db="EMBL/GenBank/DDBJ databases">
        <title>Oceanococcus atlanticus 22II-S10r2 Genome Sequencing.</title>
        <authorList>
            <person name="Lai Q."/>
            <person name="Li G."/>
            <person name="Shao Z."/>
        </authorList>
    </citation>
    <scope>NUCLEOTIDE SEQUENCE [LARGE SCALE GENOMIC DNA]</scope>
    <source>
        <strain evidence="2 3">22II-S10r2</strain>
    </source>
</reference>
<name>A0A1Y1SI14_9GAMM</name>
<gene>
    <name evidence="2" type="ORF">ATO7_04155</name>
</gene>
<sequence>MRDRSSLFQRLVPAALATSLFTALAHAALVAIAARSIGFELVLIASLSFIVAALVALPGGALMLAVVALLKLGLVSSFLLFFVLVQLVAVGLEMYLFESSLNSVSWQYGLISVPASWVAWYGSVYHVSRHV</sequence>
<keyword evidence="1" id="KW-1133">Transmembrane helix</keyword>
<evidence type="ECO:0000313" key="2">
    <source>
        <dbReference type="EMBL" id="ORE89040.1"/>
    </source>
</evidence>
<feature type="transmembrane region" description="Helical" evidence="1">
    <location>
        <begin position="108"/>
        <end position="127"/>
    </location>
</feature>
<proteinExistence type="predicted"/>
<evidence type="ECO:0000256" key="1">
    <source>
        <dbReference type="SAM" id="Phobius"/>
    </source>
</evidence>
<keyword evidence="1" id="KW-0472">Membrane</keyword>
<dbReference type="EMBL" id="AQQV01000001">
    <property type="protein sequence ID" value="ORE89040.1"/>
    <property type="molecule type" value="Genomic_DNA"/>
</dbReference>
<feature type="transmembrane region" description="Helical" evidence="1">
    <location>
        <begin position="77"/>
        <end position="96"/>
    </location>
</feature>
<organism evidence="2 3">
    <name type="scientific">Oceanococcus atlanticus</name>
    <dbReference type="NCBI Taxonomy" id="1317117"/>
    <lineage>
        <taxon>Bacteria</taxon>
        <taxon>Pseudomonadati</taxon>
        <taxon>Pseudomonadota</taxon>
        <taxon>Gammaproteobacteria</taxon>
        <taxon>Chromatiales</taxon>
        <taxon>Oceanococcaceae</taxon>
        <taxon>Oceanococcus</taxon>
    </lineage>
</organism>
<keyword evidence="1" id="KW-0812">Transmembrane</keyword>
<feature type="transmembrane region" description="Helical" evidence="1">
    <location>
        <begin position="43"/>
        <end position="70"/>
    </location>
</feature>
<evidence type="ECO:0000313" key="3">
    <source>
        <dbReference type="Proteomes" id="UP000192342"/>
    </source>
</evidence>
<protein>
    <submittedName>
        <fullName evidence="2">Uncharacterized protein</fullName>
    </submittedName>
</protein>